<evidence type="ECO:0000256" key="5">
    <source>
        <dbReference type="SAM" id="MobiDB-lite"/>
    </source>
</evidence>
<dbReference type="InterPro" id="IPR045269">
    <property type="entry name" value="Atg1-like"/>
</dbReference>
<dbReference type="GO" id="GO:0005524">
    <property type="term" value="F:ATP binding"/>
    <property type="evidence" value="ECO:0007669"/>
    <property type="project" value="UniProtKB-KW"/>
</dbReference>
<dbReference type="GO" id="GO:0000407">
    <property type="term" value="C:phagophore assembly site"/>
    <property type="evidence" value="ECO:0007669"/>
    <property type="project" value="TreeGrafter"/>
</dbReference>
<feature type="domain" description="Protein kinase" evidence="6">
    <location>
        <begin position="16"/>
        <end position="296"/>
    </location>
</feature>
<organism evidence="7 8">
    <name type="scientific">Paramecium sonneborni</name>
    <dbReference type="NCBI Taxonomy" id="65129"/>
    <lineage>
        <taxon>Eukaryota</taxon>
        <taxon>Sar</taxon>
        <taxon>Alveolata</taxon>
        <taxon>Ciliophora</taxon>
        <taxon>Intramacronucleata</taxon>
        <taxon>Oligohymenophorea</taxon>
        <taxon>Peniculida</taxon>
        <taxon>Parameciidae</taxon>
        <taxon>Paramecium</taxon>
    </lineage>
</organism>
<dbReference type="Pfam" id="PF00069">
    <property type="entry name" value="Pkinase"/>
    <property type="match status" value="1"/>
</dbReference>
<dbReference type="GO" id="GO:0010506">
    <property type="term" value="P:regulation of autophagy"/>
    <property type="evidence" value="ECO:0007669"/>
    <property type="project" value="InterPro"/>
</dbReference>
<dbReference type="InterPro" id="IPR008271">
    <property type="entry name" value="Ser/Thr_kinase_AS"/>
</dbReference>
<comment type="caution">
    <text evidence="7">The sequence shown here is derived from an EMBL/GenBank/DDBJ whole genome shotgun (WGS) entry which is preliminary data.</text>
</comment>
<dbReference type="SMART" id="SM00220">
    <property type="entry name" value="S_TKc"/>
    <property type="match status" value="1"/>
</dbReference>
<evidence type="ECO:0000256" key="2">
    <source>
        <dbReference type="ARBA" id="ARBA00022741"/>
    </source>
</evidence>
<keyword evidence="1" id="KW-0808">Transferase</keyword>
<dbReference type="PROSITE" id="PS00108">
    <property type="entry name" value="PROTEIN_KINASE_ST"/>
    <property type="match status" value="1"/>
</dbReference>
<dbReference type="PROSITE" id="PS50011">
    <property type="entry name" value="PROTEIN_KINASE_DOM"/>
    <property type="match status" value="1"/>
</dbReference>
<feature type="region of interest" description="Disordered" evidence="5">
    <location>
        <begin position="317"/>
        <end position="336"/>
    </location>
</feature>
<keyword evidence="2" id="KW-0547">Nucleotide-binding</keyword>
<dbReference type="GO" id="GO:0016020">
    <property type="term" value="C:membrane"/>
    <property type="evidence" value="ECO:0007669"/>
    <property type="project" value="TreeGrafter"/>
</dbReference>
<dbReference type="InterPro" id="IPR000719">
    <property type="entry name" value="Prot_kinase_dom"/>
</dbReference>
<dbReference type="AlphaFoldDB" id="A0A8S1KMA5"/>
<keyword evidence="4" id="KW-0067">ATP-binding</keyword>
<evidence type="ECO:0000256" key="4">
    <source>
        <dbReference type="ARBA" id="ARBA00022840"/>
    </source>
</evidence>
<dbReference type="PANTHER" id="PTHR24348:SF22">
    <property type="entry name" value="NON-SPECIFIC SERINE_THREONINE PROTEIN KINASE"/>
    <property type="match status" value="1"/>
</dbReference>
<reference evidence="7" key="1">
    <citation type="submission" date="2021-01" db="EMBL/GenBank/DDBJ databases">
        <authorList>
            <consortium name="Genoscope - CEA"/>
            <person name="William W."/>
        </authorList>
    </citation>
    <scope>NUCLEOTIDE SEQUENCE</scope>
</reference>
<dbReference type="GO" id="GO:0005776">
    <property type="term" value="C:autophagosome"/>
    <property type="evidence" value="ECO:0007669"/>
    <property type="project" value="TreeGrafter"/>
</dbReference>
<dbReference type="EMBL" id="CAJJDN010000006">
    <property type="protein sequence ID" value="CAD8052114.1"/>
    <property type="molecule type" value="Genomic_DNA"/>
</dbReference>
<dbReference type="GO" id="GO:0005829">
    <property type="term" value="C:cytosol"/>
    <property type="evidence" value="ECO:0007669"/>
    <property type="project" value="TreeGrafter"/>
</dbReference>
<sequence>MFKNDGDTMTNGQYIIDIKKEIGRGAYGVVYECRQQDSKVCLCAKIIKSLSSNSEYLNRESEILQTLSKAYPNNPNLVKVYYCQYQQMDKNDVLIVIMEKCQTNLKDQLAQKGTYSSEEVLQFLKQLLNGYKPLYEKCILHRDLKPENILISLDNTGQPLYKISDFGIGKINANNDFNITKVGTPVYAAPELNSFVDDEDVVSALRQLKDLKNGKSQVDVYSIGIILYQLLFGRVPFETQSANQLEQFLKNLKKTPFEIKNPTNQNSDLQQLIQKMIVYNPLERIKFSDIYSHKLINMQPEQPQKFQQFIKIKQEPNQSSNTNKFNNDQKKFQPQQGNLSFPHTQNFGQNPPQIQPQNINPILNFGQGFNNQPQTQTLIGQTPQNMRSTMAPACQQQIINNNYNNNQSSNLRLTCNQNPAQGQLRQTETGLKQQTINLQPQSLTSFPPQSIKMSTNASTASTASNASNASTVIQINQLQDQVNYLQTQLFENQSFYCLQTKKLLEQALESIKNNNNDTPSISKTLMEFYKMENNGQYSLGFLKFYYCLIRKAQNQQLEKTTFQNEQELRQVITDIYLKSYQNP</sequence>
<dbReference type="OrthoDB" id="669224at2759"/>
<evidence type="ECO:0000259" key="6">
    <source>
        <dbReference type="PROSITE" id="PS50011"/>
    </source>
</evidence>
<evidence type="ECO:0000256" key="1">
    <source>
        <dbReference type="ARBA" id="ARBA00022679"/>
    </source>
</evidence>
<protein>
    <recommendedName>
        <fullName evidence="6">Protein kinase domain-containing protein</fullName>
    </recommendedName>
</protein>
<accession>A0A8S1KMA5</accession>
<gene>
    <name evidence="7" type="ORF">PSON_ATCC_30995.1.T0060290</name>
</gene>
<name>A0A8S1KMA5_9CILI</name>
<keyword evidence="8" id="KW-1185">Reference proteome</keyword>
<proteinExistence type="predicted"/>
<dbReference type="Proteomes" id="UP000692954">
    <property type="component" value="Unassembled WGS sequence"/>
</dbReference>
<dbReference type="GO" id="GO:0000045">
    <property type="term" value="P:autophagosome assembly"/>
    <property type="evidence" value="ECO:0007669"/>
    <property type="project" value="TreeGrafter"/>
</dbReference>
<evidence type="ECO:0000313" key="8">
    <source>
        <dbReference type="Proteomes" id="UP000692954"/>
    </source>
</evidence>
<evidence type="ECO:0000256" key="3">
    <source>
        <dbReference type="ARBA" id="ARBA00022777"/>
    </source>
</evidence>
<dbReference type="PANTHER" id="PTHR24348">
    <property type="entry name" value="SERINE/THREONINE-PROTEIN KINASE UNC-51-RELATED"/>
    <property type="match status" value="1"/>
</dbReference>
<evidence type="ECO:0000313" key="7">
    <source>
        <dbReference type="EMBL" id="CAD8052114.1"/>
    </source>
</evidence>
<keyword evidence="3" id="KW-0418">Kinase</keyword>
<dbReference type="GO" id="GO:0004674">
    <property type="term" value="F:protein serine/threonine kinase activity"/>
    <property type="evidence" value="ECO:0007669"/>
    <property type="project" value="InterPro"/>
</dbReference>